<accession>A0ABU5DZE8</accession>
<name>A0ABU5DZE8_9PROT</name>
<dbReference type="InterPro" id="IPR012924">
    <property type="entry name" value="TfuA_core"/>
</dbReference>
<evidence type="ECO:0000313" key="2">
    <source>
        <dbReference type="EMBL" id="MDY0872693.1"/>
    </source>
</evidence>
<evidence type="ECO:0000313" key="3">
    <source>
        <dbReference type="Proteomes" id="UP001271769"/>
    </source>
</evidence>
<comment type="caution">
    <text evidence="2">The sequence shown here is derived from an EMBL/GenBank/DDBJ whole genome shotgun (WGS) entry which is preliminary data.</text>
</comment>
<evidence type="ECO:0000259" key="1">
    <source>
        <dbReference type="Pfam" id="PF07812"/>
    </source>
</evidence>
<dbReference type="Pfam" id="PF07812">
    <property type="entry name" value="TfuA"/>
    <property type="match status" value="1"/>
</dbReference>
<reference evidence="2 3" key="1">
    <citation type="journal article" date="2013" name="Antonie Van Leeuwenhoek">
        <title>Dongia rigui sp. nov., isolated from freshwater of a large wetland in Korea.</title>
        <authorList>
            <person name="Baik K.S."/>
            <person name="Hwang Y.M."/>
            <person name="Choi J.S."/>
            <person name="Kwon J."/>
            <person name="Seong C.N."/>
        </authorList>
    </citation>
    <scope>NUCLEOTIDE SEQUENCE [LARGE SCALE GENOMIC DNA]</scope>
    <source>
        <strain evidence="2 3">04SU4-P</strain>
    </source>
</reference>
<proteinExistence type="predicted"/>
<keyword evidence="3" id="KW-1185">Reference proteome</keyword>
<dbReference type="RefSeq" id="WP_320501167.1">
    <property type="nucleotide sequence ID" value="NZ_JAXCLX010000002.1"/>
</dbReference>
<dbReference type="EMBL" id="JAXCLX010000002">
    <property type="protein sequence ID" value="MDY0872693.1"/>
    <property type="molecule type" value="Genomic_DNA"/>
</dbReference>
<dbReference type="Proteomes" id="UP001271769">
    <property type="component" value="Unassembled WGS sequence"/>
</dbReference>
<protein>
    <submittedName>
        <fullName evidence="2">TfuA-like protein</fullName>
    </submittedName>
</protein>
<feature type="domain" description="TfuA-like core" evidence="1">
    <location>
        <begin position="48"/>
        <end position="167"/>
    </location>
</feature>
<gene>
    <name evidence="2" type="ORF">SMD31_12190</name>
</gene>
<sequence>MTPIVFAGPSLHGIASERLAGIDLRPPAGKGDLLAAVQAGGQAIGVIDGSFEYGASVWHKEILFALRRGVAVFGAASMGALRAAECAAFGMVGIGRVFADYEAGRRRSDGDVAMVHAPAALGYKPLTEALVDMDETLARLLATAKIDADIAGRLGAAASALHFKDRTWPQVLAAAGIDGAAKDDLTALLRAHRVSIKTEDALALIDHMRALPAARATPPAFDFNETLFFREMMTASARRP</sequence>
<organism evidence="2 3">
    <name type="scientific">Dongia rigui</name>
    <dbReference type="NCBI Taxonomy" id="940149"/>
    <lineage>
        <taxon>Bacteria</taxon>
        <taxon>Pseudomonadati</taxon>
        <taxon>Pseudomonadota</taxon>
        <taxon>Alphaproteobacteria</taxon>
        <taxon>Rhodospirillales</taxon>
        <taxon>Dongiaceae</taxon>
        <taxon>Dongia</taxon>
    </lineage>
</organism>